<evidence type="ECO:0000259" key="2">
    <source>
        <dbReference type="Pfam" id="PF00534"/>
    </source>
</evidence>
<dbReference type="GO" id="GO:0004377">
    <property type="term" value="F:GDP-Man:Man(3)GlcNAc(2)-PP-Dol alpha-1,2-mannosyltransferase activity"/>
    <property type="evidence" value="ECO:0007669"/>
    <property type="project" value="InterPro"/>
</dbReference>
<proteinExistence type="predicted"/>
<dbReference type="PANTHER" id="PTHR45919:SF1">
    <property type="entry name" value="GDP-MAN:MAN(3)GLCNAC(2)-PP-DOL ALPHA-1,2-MANNOSYLTRANSFERASE"/>
    <property type="match status" value="1"/>
</dbReference>
<dbReference type="Gene3D" id="3.40.50.2000">
    <property type="entry name" value="Glycogen Phosphorylase B"/>
    <property type="match status" value="1"/>
</dbReference>
<dbReference type="InterPro" id="IPR001296">
    <property type="entry name" value="Glyco_trans_1"/>
</dbReference>
<protein>
    <submittedName>
        <fullName evidence="3">Family 2 glycosyl transferase</fullName>
    </submittedName>
</protein>
<dbReference type="InterPro" id="IPR038013">
    <property type="entry name" value="ALG11"/>
</dbReference>
<gene>
    <name evidence="3" type="ORF">TSPGSL018_19179</name>
</gene>
<dbReference type="GO" id="GO:0016020">
    <property type="term" value="C:membrane"/>
    <property type="evidence" value="ECO:0007669"/>
    <property type="project" value="TreeGrafter"/>
</dbReference>
<name>A0A061QWF3_9CHLO</name>
<dbReference type="AlphaFoldDB" id="A0A061QWF3"/>
<keyword evidence="1" id="KW-0328">Glycosyltransferase</keyword>
<sequence length="776" mass="85578">MRSNSGKLDGPERSRSKSLSNYLRTCFMLFQTPLQCRLKSPVTAILIVATLAALSSYVTFLSCYKTPREQSTSPYFFSSYVEKIFVKRAPDQGSPVPQPTCTFRTPWGELPLRPGESPEANSPKIAAVYTPYNVVAGGGERYLLSAALAFQSMGYFVHLLVDVSNTCRSTEDALQVISRLNIPLDTSRLEFHRVISNVRSIQAPRKEYDLFFLLGNEKVPEREGLGLINFYMCQFPFDLDRPVPQELVTIFSGYHYVLLNSGFSHKHYAKYTEESIRRSREMYTTAPQAVVLHPPFTPSESGGADVPVSERKHVVMLGRFFSGRQNKGHFAALGIWRDMASCVPEGTWLHMIGTVMPGEMPYVEALQREVDSQGLRVQLHLDASLQDIHDLMGASLVQWHLTGVDADTSSDPASEEHFGVAVVEGMSAGVIPVVMNRGGLPDIVTHNVTGFLADSAGDVANLTCGIFRMPPDDISATVAAVKESSKRFEYGAFEQRLTSLARRGLQSIPYMFFLKHSWDEVTCRQFSVPAVAANTAVLVEMGLDFRVRFVVKNVLHHLGGAWGLTVLHGPDNGEFVRRELEDVAGTAFVELEVGAAGPDQLSRALLGSSFWRSGPEKFLIFNTDSLLLHGNISPFLGYDSVTAPLSVSDPRRQAGSWPAFLRATIGRAGLSLQSARMMQALAGLANGTTCSPHNRGPLPYCLATEHSELHPASRGEAYRFVLEAPCKELQGISKESIRVGLRTLPHVPFGLNAAWHHMAHPVEMKDLRVLLDLSVC</sequence>
<organism evidence="3">
    <name type="scientific">Tetraselmis sp. GSL018</name>
    <dbReference type="NCBI Taxonomy" id="582737"/>
    <lineage>
        <taxon>Eukaryota</taxon>
        <taxon>Viridiplantae</taxon>
        <taxon>Chlorophyta</taxon>
        <taxon>core chlorophytes</taxon>
        <taxon>Chlorodendrophyceae</taxon>
        <taxon>Chlorodendrales</taxon>
        <taxon>Chlorodendraceae</taxon>
        <taxon>Tetraselmis</taxon>
    </lineage>
</organism>
<keyword evidence="3" id="KW-0808">Transferase</keyword>
<dbReference type="GO" id="GO:0006487">
    <property type="term" value="P:protein N-linked glycosylation"/>
    <property type="evidence" value="ECO:0007669"/>
    <property type="project" value="TreeGrafter"/>
</dbReference>
<evidence type="ECO:0000313" key="3">
    <source>
        <dbReference type="EMBL" id="JAC64038.1"/>
    </source>
</evidence>
<dbReference type="Pfam" id="PF00534">
    <property type="entry name" value="Glycos_transf_1"/>
    <property type="match status" value="1"/>
</dbReference>
<dbReference type="SUPFAM" id="SSF53756">
    <property type="entry name" value="UDP-Glycosyltransferase/glycogen phosphorylase"/>
    <property type="match status" value="1"/>
</dbReference>
<accession>A0A061QWF3</accession>
<dbReference type="EMBL" id="GBEZ01022817">
    <property type="protein sequence ID" value="JAC64038.1"/>
    <property type="molecule type" value="Transcribed_RNA"/>
</dbReference>
<reference evidence="3" key="1">
    <citation type="submission" date="2014-05" db="EMBL/GenBank/DDBJ databases">
        <title>The transcriptome of the halophilic microalga Tetraselmis sp. GSL018 isolated from the Great Salt Lake, Utah.</title>
        <authorList>
            <person name="Jinkerson R.E."/>
            <person name="D'Adamo S."/>
            <person name="Posewitz M.C."/>
        </authorList>
    </citation>
    <scope>NUCLEOTIDE SEQUENCE</scope>
    <source>
        <strain evidence="3">GSL018</strain>
    </source>
</reference>
<feature type="domain" description="Glycosyl transferase family 1" evidence="2">
    <location>
        <begin position="311"/>
        <end position="462"/>
    </location>
</feature>
<dbReference type="PANTHER" id="PTHR45919">
    <property type="entry name" value="GDP-MAN:MAN(3)GLCNAC(2)-PP-DOL ALPHA-1,2-MANNOSYLTRANSFERASE"/>
    <property type="match status" value="1"/>
</dbReference>
<evidence type="ECO:0000256" key="1">
    <source>
        <dbReference type="ARBA" id="ARBA00022676"/>
    </source>
</evidence>